<protein>
    <recommendedName>
        <fullName evidence="7">Glutamate--tRNA ligase</fullName>
        <ecNumber evidence="7">6.1.1.17</ecNumber>
    </recommendedName>
    <alternativeName>
        <fullName evidence="7">Glutamyl-tRNA synthetase</fullName>
        <shortName evidence="7">GluRS</shortName>
    </alternativeName>
</protein>
<dbReference type="GO" id="GO:0008270">
    <property type="term" value="F:zinc ion binding"/>
    <property type="evidence" value="ECO:0007669"/>
    <property type="project" value="InterPro"/>
</dbReference>
<dbReference type="InterPro" id="IPR000924">
    <property type="entry name" value="Glu/Gln-tRNA-synth"/>
</dbReference>
<dbReference type="PROSITE" id="PS00178">
    <property type="entry name" value="AA_TRNA_LIGASE_I"/>
    <property type="match status" value="1"/>
</dbReference>
<dbReference type="Proteomes" id="UP000824139">
    <property type="component" value="Unassembled WGS sequence"/>
</dbReference>
<dbReference type="Pfam" id="PF00749">
    <property type="entry name" value="tRNA-synt_1c"/>
    <property type="match status" value="1"/>
</dbReference>
<dbReference type="GO" id="GO:0004818">
    <property type="term" value="F:glutamate-tRNA ligase activity"/>
    <property type="evidence" value="ECO:0007669"/>
    <property type="project" value="UniProtKB-UniRule"/>
</dbReference>
<evidence type="ECO:0000256" key="7">
    <source>
        <dbReference type="HAMAP-Rule" id="MF_00022"/>
    </source>
</evidence>
<dbReference type="InterPro" id="IPR001412">
    <property type="entry name" value="aa-tRNA-synth_I_CS"/>
</dbReference>
<keyword evidence="5 7" id="KW-0648">Protein biosynthesis</keyword>
<evidence type="ECO:0000313" key="11">
    <source>
        <dbReference type="Proteomes" id="UP000824139"/>
    </source>
</evidence>
<dbReference type="InterPro" id="IPR049940">
    <property type="entry name" value="GluQ/Sye"/>
</dbReference>
<dbReference type="GO" id="GO:0005524">
    <property type="term" value="F:ATP binding"/>
    <property type="evidence" value="ECO:0007669"/>
    <property type="project" value="UniProtKB-UniRule"/>
</dbReference>
<dbReference type="InterPro" id="IPR020058">
    <property type="entry name" value="Glu/Gln-tRNA-synth_Ib_cat-dom"/>
</dbReference>
<evidence type="ECO:0000256" key="6">
    <source>
        <dbReference type="ARBA" id="ARBA00023146"/>
    </source>
</evidence>
<dbReference type="NCBIfam" id="TIGR00464">
    <property type="entry name" value="gltX_bact"/>
    <property type="match status" value="1"/>
</dbReference>
<dbReference type="PRINTS" id="PR00987">
    <property type="entry name" value="TRNASYNTHGLU"/>
</dbReference>
<dbReference type="Gene3D" id="3.40.50.620">
    <property type="entry name" value="HUPs"/>
    <property type="match status" value="1"/>
</dbReference>
<dbReference type="GO" id="GO:0006424">
    <property type="term" value="P:glutamyl-tRNA aminoacylation"/>
    <property type="evidence" value="ECO:0007669"/>
    <property type="project" value="UniProtKB-UniRule"/>
</dbReference>
<feature type="domain" description="Glutamyl/glutaminyl-tRNA synthetase class Ib catalytic" evidence="8">
    <location>
        <begin position="3"/>
        <end position="327"/>
    </location>
</feature>
<evidence type="ECO:0000259" key="8">
    <source>
        <dbReference type="Pfam" id="PF00749"/>
    </source>
</evidence>
<evidence type="ECO:0000256" key="1">
    <source>
        <dbReference type="ARBA" id="ARBA00007894"/>
    </source>
</evidence>
<keyword evidence="3 7" id="KW-0547">Nucleotide-binding</keyword>
<organism evidence="10 11">
    <name type="scientific">Candidatus Scatenecus faecavium</name>
    <dbReference type="NCBI Taxonomy" id="2840915"/>
    <lineage>
        <taxon>Bacteria</taxon>
        <taxon>Candidatus Scatenecus</taxon>
    </lineage>
</organism>
<reference evidence="10" key="2">
    <citation type="journal article" date="2021" name="PeerJ">
        <title>Extensive microbial diversity within the chicken gut microbiome revealed by metagenomics and culture.</title>
        <authorList>
            <person name="Gilroy R."/>
            <person name="Ravi A."/>
            <person name="Getino M."/>
            <person name="Pursley I."/>
            <person name="Horton D.L."/>
            <person name="Alikhan N.F."/>
            <person name="Baker D."/>
            <person name="Gharbi K."/>
            <person name="Hall N."/>
            <person name="Watson M."/>
            <person name="Adriaenssens E.M."/>
            <person name="Foster-Nyarko E."/>
            <person name="Jarju S."/>
            <person name="Secka A."/>
            <person name="Antonio M."/>
            <person name="Oren A."/>
            <person name="Chaudhuri R.R."/>
            <person name="La Ragione R."/>
            <person name="Hildebrand F."/>
            <person name="Pallen M.J."/>
        </authorList>
    </citation>
    <scope>NUCLEOTIDE SEQUENCE</scope>
    <source>
        <strain evidence="10">CHK152-2994</strain>
    </source>
</reference>
<dbReference type="InterPro" id="IPR014729">
    <property type="entry name" value="Rossmann-like_a/b/a_fold"/>
</dbReference>
<feature type="short sequence motif" description="'KMSKS' region" evidence="7">
    <location>
        <begin position="258"/>
        <end position="262"/>
    </location>
</feature>
<dbReference type="InterPro" id="IPR008925">
    <property type="entry name" value="aa_tRNA-synth_I_cd-bd_sf"/>
</dbReference>
<evidence type="ECO:0000256" key="4">
    <source>
        <dbReference type="ARBA" id="ARBA00022840"/>
    </source>
</evidence>
<dbReference type="GO" id="GO:0000049">
    <property type="term" value="F:tRNA binding"/>
    <property type="evidence" value="ECO:0007669"/>
    <property type="project" value="InterPro"/>
</dbReference>
<keyword evidence="7" id="KW-0963">Cytoplasm</keyword>
<comment type="similarity">
    <text evidence="1 7">Belongs to the class-I aminoacyl-tRNA synthetase family. Glutamate--tRNA ligase type 1 subfamily.</text>
</comment>
<dbReference type="PANTHER" id="PTHR43311">
    <property type="entry name" value="GLUTAMATE--TRNA LIGASE"/>
    <property type="match status" value="1"/>
</dbReference>
<dbReference type="GO" id="GO:0005829">
    <property type="term" value="C:cytosol"/>
    <property type="evidence" value="ECO:0007669"/>
    <property type="project" value="TreeGrafter"/>
</dbReference>
<comment type="catalytic activity">
    <reaction evidence="7">
        <text>tRNA(Glu) + L-glutamate + ATP = L-glutamyl-tRNA(Glu) + AMP + diphosphate</text>
        <dbReference type="Rhea" id="RHEA:23540"/>
        <dbReference type="Rhea" id="RHEA-COMP:9663"/>
        <dbReference type="Rhea" id="RHEA-COMP:9680"/>
        <dbReference type="ChEBI" id="CHEBI:29985"/>
        <dbReference type="ChEBI" id="CHEBI:30616"/>
        <dbReference type="ChEBI" id="CHEBI:33019"/>
        <dbReference type="ChEBI" id="CHEBI:78442"/>
        <dbReference type="ChEBI" id="CHEBI:78520"/>
        <dbReference type="ChEBI" id="CHEBI:456215"/>
        <dbReference type="EC" id="6.1.1.17"/>
    </reaction>
</comment>
<evidence type="ECO:0000256" key="5">
    <source>
        <dbReference type="ARBA" id="ARBA00022917"/>
    </source>
</evidence>
<dbReference type="PANTHER" id="PTHR43311:SF2">
    <property type="entry name" value="GLUTAMATE--TRNA LIGASE, MITOCHONDRIAL-RELATED"/>
    <property type="match status" value="1"/>
</dbReference>
<dbReference type="FunFam" id="3.40.50.620:FF:000045">
    <property type="entry name" value="Glutamate--tRNA ligase, mitochondrial"/>
    <property type="match status" value="1"/>
</dbReference>
<dbReference type="InterPro" id="IPR004527">
    <property type="entry name" value="Glu-tRNA-ligase_bac/mito"/>
</dbReference>
<feature type="domain" description="Aminoacyl-tRNA synthetase class I anticodon-binding" evidence="9">
    <location>
        <begin position="341"/>
        <end position="484"/>
    </location>
</feature>
<evidence type="ECO:0000256" key="3">
    <source>
        <dbReference type="ARBA" id="ARBA00022741"/>
    </source>
</evidence>
<dbReference type="InterPro" id="IPR020751">
    <property type="entry name" value="aa-tRNA-synth_I_codon-bd_sub2"/>
</dbReference>
<comment type="function">
    <text evidence="7">Catalyzes the attachment of glutamate to tRNA(Glu) in a two-step reaction: glutamate is first activated by ATP to form Glu-AMP and then transferred to the acceptor end of tRNA(Glu).</text>
</comment>
<feature type="binding site" evidence="7">
    <location>
        <position position="261"/>
    </location>
    <ligand>
        <name>ATP</name>
        <dbReference type="ChEBI" id="CHEBI:30616"/>
    </ligand>
</feature>
<evidence type="ECO:0000256" key="2">
    <source>
        <dbReference type="ARBA" id="ARBA00022598"/>
    </source>
</evidence>
<dbReference type="EC" id="6.1.1.17" evidence="7"/>
<dbReference type="Gene3D" id="1.10.10.350">
    <property type="match status" value="1"/>
</dbReference>
<comment type="subunit">
    <text evidence="7">Monomer.</text>
</comment>
<reference evidence="10" key="1">
    <citation type="submission" date="2020-10" db="EMBL/GenBank/DDBJ databases">
        <authorList>
            <person name="Gilroy R."/>
        </authorList>
    </citation>
    <scope>NUCLEOTIDE SEQUENCE</scope>
    <source>
        <strain evidence="10">CHK152-2994</strain>
    </source>
</reference>
<dbReference type="InterPro" id="IPR033910">
    <property type="entry name" value="GluRS_core"/>
</dbReference>
<dbReference type="SUPFAM" id="SSF48163">
    <property type="entry name" value="An anticodon-binding domain of class I aminoacyl-tRNA synthetases"/>
    <property type="match status" value="1"/>
</dbReference>
<proteinExistence type="inferred from homology"/>
<evidence type="ECO:0000313" key="10">
    <source>
        <dbReference type="EMBL" id="HIS83840.1"/>
    </source>
</evidence>
<sequence>MSEVRVRIAPSPSGNLHIGTARTALFNYLFAKKNNGKFVLRIEDTDAERTSQEYIDNIFDSLKALGLNWDEGPDVGGPYGPYTQSERFDLYPKYVQELLDKGFAYECFCTPEELEAEKEEASKNKKPYVYTRKCENLTEDEKAKLRAEGRKPAIRFNIAKAQKAFHDSSMLTFEDMVKGELHVDTNLLGDFVILKSNGTPTYNFAVVIDDMLMKISHVIRGEDHISNTFKQILIFEALGAEVPKFGHLGMILAPDRSKLSKRHGATAVSEFVEKGYLTDALINFVALLGWSPSDGQEIKTVDEIAQDFRINEISSSNSIFEYDKLNWMNSHYIKMLSIPELKERLKPYLKKYDLNELTDAQYTRMVEITYEPLTLLSDITEAVPYFFGEEVEIDEKAKETLDTEVSQEVLKTFTEQAKDWEWTEENLHEKLEAFRAYYKEKGVKPKVTMWAIRAAVTGRICGADMTAILAIIGKEKTFRRVNAAMKAVK</sequence>
<accession>A0A9D1FXG2</accession>
<dbReference type="HAMAP" id="MF_00022">
    <property type="entry name" value="Glu_tRNA_synth_type1"/>
    <property type="match status" value="1"/>
</dbReference>
<feature type="short sequence motif" description="'HIGH' region" evidence="7">
    <location>
        <begin position="10"/>
        <end position="20"/>
    </location>
</feature>
<dbReference type="Pfam" id="PF19269">
    <property type="entry name" value="Anticodon_2"/>
    <property type="match status" value="1"/>
</dbReference>
<dbReference type="SUPFAM" id="SSF52374">
    <property type="entry name" value="Nucleotidylyl transferase"/>
    <property type="match status" value="1"/>
</dbReference>
<evidence type="ECO:0000259" key="9">
    <source>
        <dbReference type="Pfam" id="PF19269"/>
    </source>
</evidence>
<comment type="subcellular location">
    <subcellularLocation>
        <location evidence="7">Cytoplasm</location>
    </subcellularLocation>
</comment>
<dbReference type="EMBL" id="DVJO01000210">
    <property type="protein sequence ID" value="HIS83840.1"/>
    <property type="molecule type" value="Genomic_DNA"/>
</dbReference>
<keyword evidence="6 7" id="KW-0030">Aminoacyl-tRNA synthetase</keyword>
<dbReference type="CDD" id="cd00808">
    <property type="entry name" value="GluRS_core"/>
    <property type="match status" value="1"/>
</dbReference>
<comment type="caution">
    <text evidence="7">Lacks conserved residue(s) required for the propagation of feature annotation.</text>
</comment>
<keyword evidence="4 7" id="KW-0067">ATP-binding</keyword>
<keyword evidence="2 7" id="KW-0436">Ligase</keyword>
<dbReference type="InterPro" id="IPR045462">
    <property type="entry name" value="aa-tRNA-synth_I_cd-bd"/>
</dbReference>
<dbReference type="AlphaFoldDB" id="A0A9D1FXG2"/>
<name>A0A9D1FXG2_9BACT</name>
<comment type="caution">
    <text evidence="10">The sequence shown here is derived from an EMBL/GenBank/DDBJ whole genome shotgun (WGS) entry which is preliminary data.</text>
</comment>
<gene>
    <name evidence="7" type="primary">gltX</name>
    <name evidence="10" type="ORF">IAD41_09585</name>
</gene>